<evidence type="ECO:0000259" key="1">
    <source>
        <dbReference type="Pfam" id="PF13649"/>
    </source>
</evidence>
<evidence type="ECO:0000313" key="2">
    <source>
        <dbReference type="EMBL" id="GIJ65772.1"/>
    </source>
</evidence>
<proteinExistence type="predicted"/>
<dbReference type="AlphaFoldDB" id="A0A8J4EBF0"/>
<protein>
    <submittedName>
        <fullName evidence="2">Methyltransferase type 12</fullName>
    </submittedName>
</protein>
<dbReference type="CDD" id="cd02440">
    <property type="entry name" value="AdoMet_MTases"/>
    <property type="match status" value="1"/>
</dbReference>
<dbReference type="RefSeq" id="WP_203925773.1">
    <property type="nucleotide sequence ID" value="NZ_BOPH01000009.1"/>
</dbReference>
<keyword evidence="2" id="KW-0489">Methyltransferase</keyword>
<accession>A0A8J4EBF0</accession>
<organism evidence="2 3">
    <name type="scientific">Virgisporangium ochraceum</name>
    <dbReference type="NCBI Taxonomy" id="65505"/>
    <lineage>
        <taxon>Bacteria</taxon>
        <taxon>Bacillati</taxon>
        <taxon>Actinomycetota</taxon>
        <taxon>Actinomycetes</taxon>
        <taxon>Micromonosporales</taxon>
        <taxon>Micromonosporaceae</taxon>
        <taxon>Virgisporangium</taxon>
    </lineage>
</organism>
<evidence type="ECO:0000313" key="3">
    <source>
        <dbReference type="Proteomes" id="UP000635606"/>
    </source>
</evidence>
<dbReference type="SUPFAM" id="SSF53335">
    <property type="entry name" value="S-adenosyl-L-methionine-dependent methyltransferases"/>
    <property type="match status" value="1"/>
</dbReference>
<dbReference type="GO" id="GO:0008168">
    <property type="term" value="F:methyltransferase activity"/>
    <property type="evidence" value="ECO:0007669"/>
    <property type="project" value="UniProtKB-KW"/>
</dbReference>
<dbReference type="GO" id="GO:0032259">
    <property type="term" value="P:methylation"/>
    <property type="evidence" value="ECO:0007669"/>
    <property type="project" value="UniProtKB-KW"/>
</dbReference>
<dbReference type="Proteomes" id="UP000635606">
    <property type="component" value="Unassembled WGS sequence"/>
</dbReference>
<keyword evidence="3" id="KW-1185">Reference proteome</keyword>
<feature type="domain" description="Methyltransferase" evidence="1">
    <location>
        <begin position="86"/>
        <end position="176"/>
    </location>
</feature>
<dbReference type="EMBL" id="BOPH01000009">
    <property type="protein sequence ID" value="GIJ65772.1"/>
    <property type="molecule type" value="Genomic_DNA"/>
</dbReference>
<name>A0A8J4EBF0_9ACTN</name>
<dbReference type="Pfam" id="PF13649">
    <property type="entry name" value="Methyltransf_25"/>
    <property type="match status" value="1"/>
</dbReference>
<dbReference type="InterPro" id="IPR029063">
    <property type="entry name" value="SAM-dependent_MTases_sf"/>
</dbReference>
<dbReference type="Gene3D" id="3.40.50.150">
    <property type="entry name" value="Vaccinia Virus protein VP39"/>
    <property type="match status" value="1"/>
</dbReference>
<keyword evidence="2" id="KW-0808">Transferase</keyword>
<gene>
    <name evidence="2" type="ORF">Voc01_006890</name>
</gene>
<reference evidence="2" key="1">
    <citation type="submission" date="2021-01" db="EMBL/GenBank/DDBJ databases">
        <title>Whole genome shotgun sequence of Virgisporangium ochraceum NBRC 16418.</title>
        <authorList>
            <person name="Komaki H."/>
            <person name="Tamura T."/>
        </authorList>
    </citation>
    <scope>NUCLEOTIDE SEQUENCE</scope>
    <source>
        <strain evidence="2">NBRC 16418</strain>
    </source>
</reference>
<comment type="caution">
    <text evidence="2">The sequence shown here is derived from an EMBL/GenBank/DDBJ whole genome shotgun (WGS) entry which is preliminary data.</text>
</comment>
<sequence>MEAPSPGDRARRLAAEALAADDPTGWFERLYRGDQTVPWHQGGPDPFLVRWAADRNLDGSGNSAGRLTAGEEVRFARSRPAGLTALVIGAGLGDDAEFVAGLGFDTVAFDVAPSAVERARRRFPDSTVRYEVADLLDLPADWRFDLVVENFTVQSLPVGLRERAIAAVAATVAPGGTLIVHATYRDPAVERPGPPWPLTRSDLELFALEPVTVTQIPEPGHPELATWQAEFTRPG</sequence>
<dbReference type="InterPro" id="IPR041698">
    <property type="entry name" value="Methyltransf_25"/>
</dbReference>